<evidence type="ECO:0000256" key="2">
    <source>
        <dbReference type="ARBA" id="ARBA00022723"/>
    </source>
</evidence>
<dbReference type="SUPFAM" id="SSF50129">
    <property type="entry name" value="GroES-like"/>
    <property type="match status" value="1"/>
</dbReference>
<evidence type="ECO:0000256" key="1">
    <source>
        <dbReference type="ARBA" id="ARBA00001947"/>
    </source>
</evidence>
<evidence type="ECO:0000259" key="7">
    <source>
        <dbReference type="Pfam" id="PF08240"/>
    </source>
</evidence>
<dbReference type="Gene3D" id="3.90.180.10">
    <property type="entry name" value="Medium-chain alcohol dehydrogenases, catalytic domain"/>
    <property type="match status" value="1"/>
</dbReference>
<dbReference type="Gene3D" id="3.40.50.720">
    <property type="entry name" value="NAD(P)-binding Rossmann-like Domain"/>
    <property type="match status" value="1"/>
</dbReference>
<proteinExistence type="inferred from homology"/>
<dbReference type="InterPro" id="IPR047109">
    <property type="entry name" value="CAD-like"/>
</dbReference>
<organism evidence="8 9">
    <name type="scientific">Linnemannia schmuckeri</name>
    <dbReference type="NCBI Taxonomy" id="64567"/>
    <lineage>
        <taxon>Eukaryota</taxon>
        <taxon>Fungi</taxon>
        <taxon>Fungi incertae sedis</taxon>
        <taxon>Mucoromycota</taxon>
        <taxon>Mortierellomycotina</taxon>
        <taxon>Mortierellomycetes</taxon>
        <taxon>Mortierellales</taxon>
        <taxon>Mortierellaceae</taxon>
        <taxon>Linnemannia</taxon>
    </lineage>
</organism>
<dbReference type="EMBL" id="JAAAUQ010000131">
    <property type="protein sequence ID" value="KAF9154168.1"/>
    <property type="molecule type" value="Genomic_DNA"/>
</dbReference>
<dbReference type="SUPFAM" id="SSF51735">
    <property type="entry name" value="NAD(P)-binding Rossmann-fold domains"/>
    <property type="match status" value="1"/>
</dbReference>
<dbReference type="Proteomes" id="UP000748756">
    <property type="component" value="Unassembled WGS sequence"/>
</dbReference>
<dbReference type="InterPro" id="IPR013154">
    <property type="entry name" value="ADH-like_N"/>
</dbReference>
<gene>
    <name evidence="8" type="ORF">BG015_001685</name>
</gene>
<dbReference type="Pfam" id="PF08240">
    <property type="entry name" value="ADH_N"/>
    <property type="match status" value="1"/>
</dbReference>
<dbReference type="FunFam" id="3.40.50.720:FF:000022">
    <property type="entry name" value="Cinnamyl alcohol dehydrogenase"/>
    <property type="match status" value="1"/>
</dbReference>
<evidence type="ECO:0000313" key="8">
    <source>
        <dbReference type="EMBL" id="KAF9154168.1"/>
    </source>
</evidence>
<keyword evidence="4" id="KW-0560">Oxidoreductase</keyword>
<dbReference type="GO" id="GO:0016616">
    <property type="term" value="F:oxidoreductase activity, acting on the CH-OH group of donors, NAD or NADP as acceptor"/>
    <property type="evidence" value="ECO:0007669"/>
    <property type="project" value="InterPro"/>
</dbReference>
<feature type="domain" description="Alcohol dehydrogenase-like N-terminal" evidence="7">
    <location>
        <begin position="44"/>
        <end position="163"/>
    </location>
</feature>
<evidence type="ECO:0000313" key="9">
    <source>
        <dbReference type="Proteomes" id="UP000748756"/>
    </source>
</evidence>
<keyword evidence="2 5" id="KW-0479">Metal-binding</keyword>
<dbReference type="InterPro" id="IPR002328">
    <property type="entry name" value="ADH_Zn_CS"/>
</dbReference>
<reference evidence="8" key="1">
    <citation type="journal article" date="2020" name="Fungal Divers.">
        <title>Resolving the Mortierellaceae phylogeny through synthesis of multi-gene phylogenetics and phylogenomics.</title>
        <authorList>
            <person name="Vandepol N."/>
            <person name="Liber J."/>
            <person name="Desiro A."/>
            <person name="Na H."/>
            <person name="Kennedy M."/>
            <person name="Barry K."/>
            <person name="Grigoriev I.V."/>
            <person name="Miller A.N."/>
            <person name="O'Donnell K."/>
            <person name="Stajich J.E."/>
            <person name="Bonito G."/>
        </authorList>
    </citation>
    <scope>NUCLEOTIDE SEQUENCE</scope>
    <source>
        <strain evidence="8">NRRL 6426</strain>
    </source>
</reference>
<dbReference type="InterPro" id="IPR036291">
    <property type="entry name" value="NAD(P)-bd_dom_sf"/>
</dbReference>
<name>A0A9P5VDR8_9FUNG</name>
<dbReference type="OrthoDB" id="1879366at2759"/>
<keyword evidence="9" id="KW-1185">Reference proteome</keyword>
<dbReference type="Pfam" id="PF00107">
    <property type="entry name" value="ADH_zinc_N"/>
    <property type="match status" value="1"/>
</dbReference>
<protein>
    <recommendedName>
        <fullName evidence="10">Enoyl reductase (ER) domain-containing protein</fullName>
    </recommendedName>
</protein>
<dbReference type="InterPro" id="IPR011032">
    <property type="entry name" value="GroES-like_sf"/>
</dbReference>
<evidence type="ECO:0000259" key="6">
    <source>
        <dbReference type="Pfam" id="PF00107"/>
    </source>
</evidence>
<dbReference type="PANTHER" id="PTHR42683">
    <property type="entry name" value="ALDEHYDE REDUCTASE"/>
    <property type="match status" value="1"/>
</dbReference>
<keyword evidence="3 5" id="KW-0862">Zinc</keyword>
<dbReference type="InterPro" id="IPR013149">
    <property type="entry name" value="ADH-like_C"/>
</dbReference>
<dbReference type="CDD" id="cd05283">
    <property type="entry name" value="CAD1"/>
    <property type="match status" value="1"/>
</dbReference>
<feature type="domain" description="Alcohol dehydrogenase-like C-terminal" evidence="6">
    <location>
        <begin position="203"/>
        <end position="327"/>
    </location>
</feature>
<evidence type="ECO:0000256" key="4">
    <source>
        <dbReference type="ARBA" id="ARBA00023002"/>
    </source>
</evidence>
<dbReference type="AlphaFoldDB" id="A0A9P5VDR8"/>
<evidence type="ECO:0000256" key="5">
    <source>
        <dbReference type="RuleBase" id="RU361277"/>
    </source>
</evidence>
<comment type="cofactor">
    <cofactor evidence="1 5">
        <name>Zn(2+)</name>
        <dbReference type="ChEBI" id="CHEBI:29105"/>
    </cofactor>
</comment>
<dbReference type="GO" id="GO:0008270">
    <property type="term" value="F:zinc ion binding"/>
    <property type="evidence" value="ECO:0007669"/>
    <property type="project" value="InterPro"/>
</dbReference>
<evidence type="ECO:0000256" key="3">
    <source>
        <dbReference type="ARBA" id="ARBA00022833"/>
    </source>
</evidence>
<evidence type="ECO:0008006" key="10">
    <source>
        <dbReference type="Google" id="ProtNLM"/>
    </source>
</evidence>
<sequence length="379" mass="40901">MFSSQPGGASEEDKSVKFTGWAAVPDGKGVLQKWSYHPRPLAAREVEIEITHCGICGSDIHFSTEGWGPITRPAIPGHEIVGTVVKRGDDATHQLGDRVGVGCLVSCCRGPPVCGWCKKGEDQFCENKTVTFNSPFKDGRGGISEGGFADRIRVYSDYAFTIPKEISSAEATSFFCAGITTYTPLKRYKAGPNTRLGVIGIGGLGHIALQWAAAMGCREIVAISGRDNKKDEAFKLGATKFINTSDKEQIKEAARSIDLCLCTNASSNNNWEEYLSIMAPLSQLVLLALPEAPISFVGSHLVSQDVAIVGSHLGSKGDIVEMLEFAAKHGIRPWIEKRSFEDCNEACKDVHAGKPRYRIVLEMNPSASASTSRHSFSSA</sequence>
<accession>A0A9P5VDR8</accession>
<comment type="caution">
    <text evidence="8">The sequence shown here is derived from an EMBL/GenBank/DDBJ whole genome shotgun (WGS) entry which is preliminary data.</text>
</comment>
<dbReference type="PROSITE" id="PS00059">
    <property type="entry name" value="ADH_ZINC"/>
    <property type="match status" value="1"/>
</dbReference>
<comment type="similarity">
    <text evidence="5">Belongs to the zinc-containing alcohol dehydrogenase family.</text>
</comment>